<proteinExistence type="predicted"/>
<reference evidence="2" key="1">
    <citation type="journal article" date="2017" name="Proc. Natl. Acad. Sci. U.S.A.">
        <title>Simulation of Deepwater Horizon oil plume reveals substrate specialization within a complex community of hydrocarbon-degraders.</title>
        <authorList>
            <person name="Hu P."/>
            <person name="Dubinsky E.A."/>
            <person name="Probst A.J."/>
            <person name="Wang J."/>
            <person name="Sieber C.M.K."/>
            <person name="Tom L.M."/>
            <person name="Gardinali P."/>
            <person name="Banfield J.F."/>
            <person name="Atlas R.M."/>
            <person name="Andersen G.L."/>
        </authorList>
    </citation>
    <scope>NUCLEOTIDE SEQUENCE [LARGE SCALE GENOMIC DNA]</scope>
</reference>
<comment type="caution">
    <text evidence="1">The sequence shown here is derived from an EMBL/GenBank/DDBJ whole genome shotgun (WGS) entry which is preliminary data.</text>
</comment>
<protein>
    <recommendedName>
        <fullName evidence="3">Nucleotidyltransferase family protein</fullName>
    </recommendedName>
</protein>
<organism evidence="1 2">
    <name type="scientific">Halobacteriovorax marinus</name>
    <dbReference type="NCBI Taxonomy" id="97084"/>
    <lineage>
        <taxon>Bacteria</taxon>
        <taxon>Pseudomonadati</taxon>
        <taxon>Bdellovibrionota</taxon>
        <taxon>Bacteriovoracia</taxon>
        <taxon>Bacteriovoracales</taxon>
        <taxon>Halobacteriovoraceae</taxon>
        <taxon>Halobacteriovorax</taxon>
    </lineage>
</organism>
<evidence type="ECO:0000313" key="2">
    <source>
        <dbReference type="Proteomes" id="UP000196531"/>
    </source>
</evidence>
<name>A0A1Y5FDN0_9BACT</name>
<sequence length="298" mass="35866">MNAMDKGLEILKYKYSYEQVIENHLGGVLYNFYKEEEYKPIWKRQWFHNDILKSELESLGPLFKAQSIRPIVVKGVALLYDLYEDMGSRNMSDCDILVSPKEFTQTRELLILQGYKVMKTSKWFANDFKCELSKVINGREVNFEVHSKLLFHHDYETWNITALTEDFDTLEEKDHIIYMCAHLASSHSFLKLFWLFDIYFLSQKMEFDYDQLTLRAKELRVLNSLKMCFFCIDKFFMPKRSLSFTSLTYEYLFKVDFLWQVKQSGLRYFLVKHLSKDSWILAFKYDFFWLINKLSQKI</sequence>
<dbReference type="EMBL" id="MAAO01000006">
    <property type="protein sequence ID" value="OUR96692.1"/>
    <property type="molecule type" value="Genomic_DNA"/>
</dbReference>
<evidence type="ECO:0000313" key="1">
    <source>
        <dbReference type="EMBL" id="OUR96692.1"/>
    </source>
</evidence>
<dbReference type="InterPro" id="IPR039498">
    <property type="entry name" value="NTP_transf_5"/>
</dbReference>
<accession>A0A1Y5FDN0</accession>
<evidence type="ECO:0008006" key="3">
    <source>
        <dbReference type="Google" id="ProtNLM"/>
    </source>
</evidence>
<dbReference type="Proteomes" id="UP000196531">
    <property type="component" value="Unassembled WGS sequence"/>
</dbReference>
<dbReference type="AlphaFoldDB" id="A0A1Y5FDN0"/>
<dbReference type="Pfam" id="PF14907">
    <property type="entry name" value="NTP_transf_5"/>
    <property type="match status" value="1"/>
</dbReference>
<gene>
    <name evidence="1" type="ORF">A9Q84_10135</name>
</gene>